<dbReference type="Gene3D" id="3.40.50.720">
    <property type="entry name" value="NAD(P)-binding Rossmann-like Domain"/>
    <property type="match status" value="1"/>
</dbReference>
<evidence type="ECO:0000313" key="3">
    <source>
        <dbReference type="Proteomes" id="UP001202887"/>
    </source>
</evidence>
<dbReference type="InterPro" id="IPR000683">
    <property type="entry name" value="Gfo/Idh/MocA-like_OxRdtase_N"/>
</dbReference>
<dbReference type="Pfam" id="PF01408">
    <property type="entry name" value="GFO_IDH_MocA"/>
    <property type="match status" value="1"/>
</dbReference>
<protein>
    <submittedName>
        <fullName evidence="2">Gfo/Idh/MocA family oxidoreductase</fullName>
    </submittedName>
</protein>
<dbReference type="GO" id="GO:0000166">
    <property type="term" value="F:nucleotide binding"/>
    <property type="evidence" value="ECO:0007669"/>
    <property type="project" value="InterPro"/>
</dbReference>
<dbReference type="RefSeq" id="WP_247066283.1">
    <property type="nucleotide sequence ID" value="NZ_CP094848.1"/>
</dbReference>
<reference evidence="2" key="2">
    <citation type="submission" date="2022-03" db="EMBL/GenBank/DDBJ databases">
        <authorList>
            <person name="Ryngajllo M."/>
            <person name="Jacek P."/>
            <person name="Kubiak K."/>
        </authorList>
    </citation>
    <scope>NUCLEOTIDE SEQUENCE</scope>
    <source>
        <strain evidence="2">SI1</strain>
    </source>
</reference>
<accession>A0AAW5ERR6</accession>
<dbReference type="SUPFAM" id="SSF55347">
    <property type="entry name" value="Glyceraldehyde-3-phosphate dehydrogenase-like, C-terminal domain"/>
    <property type="match status" value="1"/>
</dbReference>
<gene>
    <name evidence="2" type="ORF">K1W68_03125</name>
</gene>
<evidence type="ECO:0000259" key="1">
    <source>
        <dbReference type="Pfam" id="PF01408"/>
    </source>
</evidence>
<reference evidence="2" key="1">
    <citation type="journal article" date="2021" name="Polymers (Basel)">
        <title>Highly Stretchable Bacterial Cellulose Produced by Komagataeibacter hansenii SI1.</title>
        <authorList>
            <person name="Cielecka I."/>
            <person name="Ryngajllo M."/>
            <person name="Maniukiewicz W."/>
            <person name="Bielecki S."/>
        </authorList>
    </citation>
    <scope>NUCLEOTIDE SEQUENCE</scope>
    <source>
        <strain evidence="2">SI1</strain>
    </source>
</reference>
<comment type="caution">
    <text evidence="2">The sequence shown here is derived from an EMBL/GenBank/DDBJ whole genome shotgun (WGS) entry which is preliminary data.</text>
</comment>
<dbReference type="AlphaFoldDB" id="A0AAW5ERR6"/>
<sequence length="367" mass="40472">MTRRLSVGLLGAGEVAQLIHLPIFHQLSDRFDVVSLYDPSPTVVARVAAHWSIPRTYTSVEAFLADPALDAVMILSPDQFHEEHARAAFAAGLHVFLEKPACLTDTQFARLQKDFEASDRVGMVGYMRCYAPAFTKAQSLLPTFRKIRHVRVRDIICEGPWFFDSWAQVAVPDGDIPPDLLSSGRQARHDAIMSVCGTDAPAHLLRGYEVLTGLGIHAFSAMRVLLGRPHRVIAAHIGASGTEINIWFDYGTFIASYECLIDDVARFDSSLEVIGDTQRMELRYDTPYIRNLPGRVIFHETVGTDNTVTEFGPYYQDPFQAELIAFHAAVLNGAPLADAFPDAAHDLALCREIMVAAKAKPAAPPGR</sequence>
<organism evidence="2 3">
    <name type="scientific">Novacetimonas hansenii</name>
    <name type="common">Komagataeibacter hansenii</name>
    <dbReference type="NCBI Taxonomy" id="436"/>
    <lineage>
        <taxon>Bacteria</taxon>
        <taxon>Pseudomonadati</taxon>
        <taxon>Pseudomonadota</taxon>
        <taxon>Alphaproteobacteria</taxon>
        <taxon>Acetobacterales</taxon>
        <taxon>Acetobacteraceae</taxon>
        <taxon>Novacetimonas</taxon>
    </lineage>
</organism>
<dbReference type="InterPro" id="IPR051317">
    <property type="entry name" value="Gfo/Idh/MocA_oxidoreduct"/>
</dbReference>
<dbReference type="Gene3D" id="3.30.360.10">
    <property type="entry name" value="Dihydrodipicolinate Reductase, domain 2"/>
    <property type="match status" value="1"/>
</dbReference>
<proteinExistence type="predicted"/>
<dbReference type="InterPro" id="IPR036291">
    <property type="entry name" value="NAD(P)-bd_dom_sf"/>
</dbReference>
<dbReference type="PANTHER" id="PTHR43708:SF4">
    <property type="entry name" value="OXIDOREDUCTASE YCEM-RELATED"/>
    <property type="match status" value="1"/>
</dbReference>
<dbReference type="SUPFAM" id="SSF51735">
    <property type="entry name" value="NAD(P)-binding Rossmann-fold domains"/>
    <property type="match status" value="1"/>
</dbReference>
<name>A0AAW5ERR6_NOVHA</name>
<dbReference type="PANTHER" id="PTHR43708">
    <property type="entry name" value="CONSERVED EXPRESSED OXIDOREDUCTASE (EUROFUNG)"/>
    <property type="match status" value="1"/>
</dbReference>
<evidence type="ECO:0000313" key="2">
    <source>
        <dbReference type="EMBL" id="MCJ8352990.1"/>
    </source>
</evidence>
<dbReference type="Proteomes" id="UP001202887">
    <property type="component" value="Unassembled WGS sequence"/>
</dbReference>
<dbReference type="EMBL" id="JAIBCX010000005">
    <property type="protein sequence ID" value="MCJ8352990.1"/>
    <property type="molecule type" value="Genomic_DNA"/>
</dbReference>
<feature type="domain" description="Gfo/Idh/MocA-like oxidoreductase N-terminal" evidence="1">
    <location>
        <begin position="6"/>
        <end position="126"/>
    </location>
</feature>